<evidence type="ECO:0000256" key="2">
    <source>
        <dbReference type="ARBA" id="ARBA00022840"/>
    </source>
</evidence>
<dbReference type="EMBL" id="CDQK01000004">
    <property type="protein sequence ID" value="CEP23007.1"/>
    <property type="molecule type" value="Genomic_DNA"/>
</dbReference>
<evidence type="ECO:0000259" key="4">
    <source>
        <dbReference type="SMART" id="SM00382"/>
    </source>
</evidence>
<feature type="region of interest" description="Disordered" evidence="3">
    <location>
        <begin position="28"/>
        <end position="49"/>
    </location>
</feature>
<dbReference type="InterPro" id="IPR050052">
    <property type="entry name" value="ATP-dep_Clp_protease_ClpX"/>
</dbReference>
<evidence type="ECO:0000256" key="3">
    <source>
        <dbReference type="SAM" id="MobiDB-lite"/>
    </source>
</evidence>
<dbReference type="Gene3D" id="1.10.8.60">
    <property type="match status" value="1"/>
</dbReference>
<proteinExistence type="predicted"/>
<dbReference type="GO" id="GO:0005759">
    <property type="term" value="C:mitochondrial matrix"/>
    <property type="evidence" value="ECO:0007669"/>
    <property type="project" value="TreeGrafter"/>
</dbReference>
<dbReference type="InterPro" id="IPR003593">
    <property type="entry name" value="AAA+_ATPase"/>
</dbReference>
<feature type="domain" description="Clp ATPase C-terminal" evidence="5">
    <location>
        <begin position="378"/>
        <end position="472"/>
    </location>
</feature>
<dbReference type="InterPro" id="IPR019489">
    <property type="entry name" value="Clp_ATPase_C"/>
</dbReference>
<keyword evidence="1" id="KW-0547">Nucleotide-binding</keyword>
<dbReference type="GO" id="GO:0051603">
    <property type="term" value="P:proteolysis involved in protein catabolic process"/>
    <property type="evidence" value="ECO:0007669"/>
    <property type="project" value="TreeGrafter"/>
</dbReference>
<dbReference type="PANTHER" id="PTHR48102:SF7">
    <property type="entry name" value="ATP-DEPENDENT CLP PROTEASE ATP-BINDING SUBUNIT CLPX-LIKE, MITOCHONDRIAL"/>
    <property type="match status" value="1"/>
</dbReference>
<evidence type="ECO:0008006" key="8">
    <source>
        <dbReference type="Google" id="ProtNLM"/>
    </source>
</evidence>
<dbReference type="SUPFAM" id="SSF52540">
    <property type="entry name" value="P-loop containing nucleoside triphosphate hydrolases"/>
    <property type="match status" value="1"/>
</dbReference>
<dbReference type="SMART" id="SM00382">
    <property type="entry name" value="AAA"/>
    <property type="match status" value="1"/>
</dbReference>
<dbReference type="GO" id="GO:0005524">
    <property type="term" value="F:ATP binding"/>
    <property type="evidence" value="ECO:0007669"/>
    <property type="project" value="UniProtKB-KW"/>
</dbReference>
<dbReference type="NCBIfam" id="NF003745">
    <property type="entry name" value="PRK05342.1"/>
    <property type="match status" value="1"/>
</dbReference>
<sequence>MLGLNSCIRRRSLIEVSSIGAQARYLASSSSNGSTSAPTNSPIPAPKINADPTAKIIRDIQKSMVKVPPPRKLKNYLDGYIIGQETGKKVMSVAVYNHYLRINDKARKLAKKIKDEQRREDDKMYTLSNNVSPSNKSPEEITFDLDLEDEDLELSKSNILLLGPSGSGKTLIAKTLARVLNVPFSITDCTQLTQAGYIGEDVELCIERLLVNAEYNVDRAERGIVVLDEVDKLAKTSNNSGTKDVSGEGVQQALLKLIEGTTVQVQVKKPVNKDKDSNNNTTVAKKTETYHIDTSNILFVLMGAFVGLDRHVAKRIVDNELGTIEEDPVHHNAMSKIKLDDDRIVGSLTLVTPQDLNSYGMIPELIGRVPIITSLDSLGETDLLSILTKPKNAVLTQYQYIFEQFGVKLVVTNDALLKISELALKEGTGARGLRGIMERLLMNVNYECPDSGIKYVLVNSDTVDTIGSGNVTAKYYGDEDLTSLVEDVLAEDAVLGDKLQADYGIEINSKMVGKSP</sequence>
<dbReference type="InterPro" id="IPR027417">
    <property type="entry name" value="P-loop_NTPase"/>
</dbReference>
<protein>
    <recommendedName>
        <fullName evidence="8">ClpX, ATPase regulatory subunit</fullName>
    </recommendedName>
</protein>
<feature type="compositionally biased region" description="Basic and acidic residues" evidence="3">
    <location>
        <begin position="114"/>
        <end position="124"/>
    </location>
</feature>
<dbReference type="SMART" id="SM01086">
    <property type="entry name" value="ClpB_D2-small"/>
    <property type="match status" value="1"/>
</dbReference>
<organism evidence="6 7">
    <name type="scientific">Cyberlindnera jadinii (strain ATCC 18201 / CBS 1600 / BCRC 20928 / JCM 3617 / NBRC 0987 / NRRL Y-1542)</name>
    <name type="common">Torula yeast</name>
    <name type="synonym">Candida utilis</name>
    <dbReference type="NCBI Taxonomy" id="983966"/>
    <lineage>
        <taxon>Eukaryota</taxon>
        <taxon>Fungi</taxon>
        <taxon>Dikarya</taxon>
        <taxon>Ascomycota</taxon>
        <taxon>Saccharomycotina</taxon>
        <taxon>Saccharomycetes</taxon>
        <taxon>Phaffomycetales</taxon>
        <taxon>Phaffomycetaceae</taxon>
        <taxon>Cyberlindnera</taxon>
    </lineage>
</organism>
<gene>
    <name evidence="6" type="ORF">BN1211_3490</name>
</gene>
<feature type="region of interest" description="Disordered" evidence="3">
    <location>
        <begin position="114"/>
        <end position="139"/>
    </location>
</feature>
<feature type="compositionally biased region" description="Low complexity" evidence="3">
    <location>
        <begin position="28"/>
        <end position="42"/>
    </location>
</feature>
<name>A0A0H5C5C3_CYBJN</name>
<dbReference type="AlphaFoldDB" id="A0A0H5C5C3"/>
<evidence type="ECO:0000313" key="6">
    <source>
        <dbReference type="EMBL" id="CEP23007.1"/>
    </source>
</evidence>
<keyword evidence="2" id="KW-0067">ATP-binding</keyword>
<dbReference type="Pfam" id="PF07724">
    <property type="entry name" value="AAA_2"/>
    <property type="match status" value="1"/>
</dbReference>
<dbReference type="InterPro" id="IPR003959">
    <property type="entry name" value="ATPase_AAA_core"/>
</dbReference>
<evidence type="ECO:0000259" key="5">
    <source>
        <dbReference type="SMART" id="SM01086"/>
    </source>
</evidence>
<dbReference type="Proteomes" id="UP000038830">
    <property type="component" value="Unassembled WGS sequence"/>
</dbReference>
<dbReference type="PANTHER" id="PTHR48102">
    <property type="entry name" value="ATP-DEPENDENT CLP PROTEASE ATP-BINDING SUBUNIT CLPX-LIKE, MITOCHONDRIAL-RELATED"/>
    <property type="match status" value="1"/>
</dbReference>
<feature type="domain" description="AAA+ ATPase" evidence="4">
    <location>
        <begin position="155"/>
        <end position="323"/>
    </location>
</feature>
<dbReference type="GO" id="GO:0016887">
    <property type="term" value="F:ATP hydrolysis activity"/>
    <property type="evidence" value="ECO:0007669"/>
    <property type="project" value="InterPro"/>
</dbReference>
<reference evidence="7" key="1">
    <citation type="journal article" date="2015" name="J. Biotechnol.">
        <title>The structure of the Cyberlindnera jadinii genome and its relation to Candida utilis analyzed by the occurrence of single nucleotide polymorphisms.</title>
        <authorList>
            <person name="Rupp O."/>
            <person name="Brinkrolf K."/>
            <person name="Buerth C."/>
            <person name="Kunigo M."/>
            <person name="Schneider J."/>
            <person name="Jaenicke S."/>
            <person name="Goesmann A."/>
            <person name="Puehler A."/>
            <person name="Jaeger K.-E."/>
            <person name="Ernst J.F."/>
        </authorList>
    </citation>
    <scope>NUCLEOTIDE SEQUENCE [LARGE SCALE GENOMIC DNA]</scope>
    <source>
        <strain evidence="7">ATCC 18201 / CBS 1600 / BCRC 20928 / JCM 3617 / NBRC 0987 / NRRL Y-1542</strain>
    </source>
</reference>
<feature type="compositionally biased region" description="Polar residues" evidence="3">
    <location>
        <begin position="126"/>
        <end position="136"/>
    </location>
</feature>
<dbReference type="Gene3D" id="3.40.50.300">
    <property type="entry name" value="P-loop containing nucleotide triphosphate hydrolases"/>
    <property type="match status" value="1"/>
</dbReference>
<accession>A0A0H5C5C3</accession>
<evidence type="ECO:0000313" key="7">
    <source>
        <dbReference type="Proteomes" id="UP000038830"/>
    </source>
</evidence>
<evidence type="ECO:0000256" key="1">
    <source>
        <dbReference type="ARBA" id="ARBA00022741"/>
    </source>
</evidence>